<dbReference type="PANTHER" id="PTHR44656">
    <property type="entry name" value="DEHYDROGENASE/REDUCTASE SDR FAMILY MEMBER 12"/>
    <property type="match status" value="1"/>
</dbReference>
<dbReference type="PANTHER" id="PTHR44656:SF7">
    <property type="entry name" value="DEHYDROGENASE_REDUCTASE SDR FAMILY MEMBER 12"/>
    <property type="match status" value="1"/>
</dbReference>
<dbReference type="EMBL" id="SODP01000005">
    <property type="protein sequence ID" value="TDW54492.1"/>
    <property type="molecule type" value="Genomic_DNA"/>
</dbReference>
<name>A0A4R8BJ16_9ACTN</name>
<dbReference type="InterPro" id="IPR036291">
    <property type="entry name" value="NAD(P)-bd_dom_sf"/>
</dbReference>
<dbReference type="Proteomes" id="UP000295146">
    <property type="component" value="Unassembled WGS sequence"/>
</dbReference>
<evidence type="ECO:0000313" key="1">
    <source>
        <dbReference type="EMBL" id="TDW54492.1"/>
    </source>
</evidence>
<dbReference type="InterPro" id="IPR002347">
    <property type="entry name" value="SDR_fam"/>
</dbReference>
<sequence length="312" mass="33775">MSMLDTLLDRTVIPGYSKLGYRLRRRNWPDNDPARDALQGKTVVVTGARSGLGKATASGLAGLGATVHLVVRDAGKAAGAVADLRGEVPDARFVVDECDISDLDAVRRYAGGLSEPIHALIHNAGVMPPKRTESPQGHELTLATHVLGPLLLTELLKPLLVNGRVVFVASGGMYTQQLPTDDPEYRHGTYRGATAYARSKRIQVALTPLLATELAPTFVATMHPGWSETPGLTDSLPGFTRLTKHLLRTPAEGADTTIWLAATEPKPPTGQFWHDREPRPTHYLTRTQESDGDRRKIWAYCRAAAGIQPEAG</sequence>
<evidence type="ECO:0000313" key="2">
    <source>
        <dbReference type="Proteomes" id="UP000295146"/>
    </source>
</evidence>
<dbReference type="SUPFAM" id="SSF51735">
    <property type="entry name" value="NAD(P)-binding Rossmann-fold domains"/>
    <property type="match status" value="1"/>
</dbReference>
<dbReference type="PRINTS" id="PR00081">
    <property type="entry name" value="GDHRDH"/>
</dbReference>
<organism evidence="1 2">
    <name type="scientific">Kribbella pratensis</name>
    <dbReference type="NCBI Taxonomy" id="2512112"/>
    <lineage>
        <taxon>Bacteria</taxon>
        <taxon>Bacillati</taxon>
        <taxon>Actinomycetota</taxon>
        <taxon>Actinomycetes</taxon>
        <taxon>Propionibacteriales</taxon>
        <taxon>Kribbellaceae</taxon>
        <taxon>Kribbella</taxon>
    </lineage>
</organism>
<dbReference type="OrthoDB" id="3772961at2"/>
<dbReference type="Pfam" id="PF00106">
    <property type="entry name" value="adh_short"/>
    <property type="match status" value="1"/>
</dbReference>
<dbReference type="RefSeq" id="WP_134111254.1">
    <property type="nucleotide sequence ID" value="NZ_SODP01000005.1"/>
</dbReference>
<protein>
    <submittedName>
        <fullName evidence="1">NAD(P)-dependent dehydrogenase (Short-subunit alcohol dehydrogenase family)</fullName>
    </submittedName>
</protein>
<dbReference type="AlphaFoldDB" id="A0A4R8BJ16"/>
<reference evidence="1 2" key="1">
    <citation type="submission" date="2019-03" db="EMBL/GenBank/DDBJ databases">
        <title>Genomic Encyclopedia of Type Strains, Phase III (KMG-III): the genomes of soil and plant-associated and newly described type strains.</title>
        <authorList>
            <person name="Whitman W."/>
        </authorList>
    </citation>
    <scope>NUCLEOTIDE SEQUENCE [LARGE SCALE GENOMIC DNA]</scope>
    <source>
        <strain evidence="1 2">VKM Ac-2573</strain>
    </source>
</reference>
<accession>A0A4R8BJ16</accession>
<gene>
    <name evidence="1" type="ORF">EV653_7810</name>
</gene>
<comment type="caution">
    <text evidence="1">The sequence shown here is derived from an EMBL/GenBank/DDBJ whole genome shotgun (WGS) entry which is preliminary data.</text>
</comment>
<dbReference type="Gene3D" id="3.40.50.720">
    <property type="entry name" value="NAD(P)-binding Rossmann-like Domain"/>
    <property type="match status" value="1"/>
</dbReference>
<keyword evidence="2" id="KW-1185">Reference proteome</keyword>
<proteinExistence type="predicted"/>
<dbReference type="InterPro" id="IPR052992">
    <property type="entry name" value="SDR_member_12"/>
</dbReference>